<dbReference type="PANTHER" id="PTHR23389:SF21">
    <property type="entry name" value="ATPASE FAMILY AAA DOMAIN-CONTAINING PROTEIN 5"/>
    <property type="match status" value="1"/>
</dbReference>
<dbReference type="PANTHER" id="PTHR23389">
    <property type="entry name" value="CHROMOSOME TRANSMISSION FIDELITY FACTOR 18"/>
    <property type="match status" value="1"/>
</dbReference>
<dbReference type="GO" id="GO:0003677">
    <property type="term" value="F:DNA binding"/>
    <property type="evidence" value="ECO:0007669"/>
    <property type="project" value="TreeGrafter"/>
</dbReference>
<feature type="region of interest" description="Disordered" evidence="1">
    <location>
        <begin position="1096"/>
        <end position="1123"/>
    </location>
</feature>
<evidence type="ECO:0000256" key="1">
    <source>
        <dbReference type="SAM" id="MobiDB-lite"/>
    </source>
</evidence>
<dbReference type="GO" id="GO:0005634">
    <property type="term" value="C:nucleus"/>
    <property type="evidence" value="ECO:0007669"/>
    <property type="project" value="TreeGrafter"/>
</dbReference>
<comment type="caution">
    <text evidence="3">The sequence shown here is derived from an EMBL/GenBank/DDBJ whole genome shotgun (WGS) entry which is preliminary data.</text>
</comment>
<feature type="compositionally biased region" description="Basic and acidic residues" evidence="1">
    <location>
        <begin position="407"/>
        <end position="433"/>
    </location>
</feature>
<feature type="region of interest" description="Disordered" evidence="1">
    <location>
        <begin position="1143"/>
        <end position="1168"/>
    </location>
</feature>
<evidence type="ECO:0000259" key="2">
    <source>
        <dbReference type="SMART" id="SM00382"/>
    </source>
</evidence>
<evidence type="ECO:0000313" key="3">
    <source>
        <dbReference type="EMBL" id="CAE6439539.1"/>
    </source>
</evidence>
<dbReference type="InterPro" id="IPR027417">
    <property type="entry name" value="P-loop_NTPase"/>
</dbReference>
<feature type="region of interest" description="Disordered" evidence="1">
    <location>
        <begin position="407"/>
        <end position="445"/>
    </location>
</feature>
<proteinExistence type="predicted"/>
<feature type="domain" description="AAA+ ATPase" evidence="2">
    <location>
        <begin position="498"/>
        <end position="633"/>
    </location>
</feature>
<feature type="compositionally biased region" description="Polar residues" evidence="1">
    <location>
        <begin position="1316"/>
        <end position="1353"/>
    </location>
</feature>
<feature type="region of interest" description="Disordered" evidence="1">
    <location>
        <begin position="1"/>
        <end position="272"/>
    </location>
</feature>
<reference evidence="3" key="1">
    <citation type="submission" date="2021-01" db="EMBL/GenBank/DDBJ databases">
        <authorList>
            <person name="Kaushik A."/>
        </authorList>
    </citation>
    <scope>NUCLEOTIDE SEQUENCE</scope>
    <source>
        <strain evidence="3">AG3-T5</strain>
    </source>
</reference>
<feature type="compositionally biased region" description="Polar residues" evidence="1">
    <location>
        <begin position="1274"/>
        <end position="1300"/>
    </location>
</feature>
<protein>
    <recommendedName>
        <fullName evidence="2">AAA+ ATPase domain-containing protein</fullName>
    </recommendedName>
</protein>
<feature type="compositionally biased region" description="Low complexity" evidence="1">
    <location>
        <begin position="1354"/>
        <end position="1370"/>
    </location>
</feature>
<dbReference type="SMART" id="SM00382">
    <property type="entry name" value="AAA"/>
    <property type="match status" value="1"/>
</dbReference>
<dbReference type="InterPro" id="IPR003593">
    <property type="entry name" value="AAA+_ATPase"/>
</dbReference>
<feature type="region of interest" description="Disordered" evidence="1">
    <location>
        <begin position="1272"/>
        <end position="1399"/>
    </location>
</feature>
<feature type="compositionally biased region" description="Polar residues" evidence="1">
    <location>
        <begin position="1376"/>
        <end position="1386"/>
    </location>
</feature>
<dbReference type="Gene3D" id="3.40.50.300">
    <property type="entry name" value="P-loop containing nucleotide triphosphate hydrolases"/>
    <property type="match status" value="1"/>
</dbReference>
<feature type="region of interest" description="Disordered" evidence="1">
    <location>
        <begin position="1449"/>
        <end position="1468"/>
    </location>
</feature>
<feature type="region of interest" description="Disordered" evidence="1">
    <location>
        <begin position="1047"/>
        <end position="1075"/>
    </location>
</feature>
<gene>
    <name evidence="3" type="ORF">RDB_LOCUS91870</name>
</gene>
<feature type="compositionally biased region" description="Low complexity" evidence="1">
    <location>
        <begin position="140"/>
        <end position="153"/>
    </location>
</feature>
<accession>A0A8H3AUH1</accession>
<organism evidence="3 4">
    <name type="scientific">Rhizoctonia solani</name>
    <dbReference type="NCBI Taxonomy" id="456999"/>
    <lineage>
        <taxon>Eukaryota</taxon>
        <taxon>Fungi</taxon>
        <taxon>Dikarya</taxon>
        <taxon>Basidiomycota</taxon>
        <taxon>Agaricomycotina</taxon>
        <taxon>Agaricomycetes</taxon>
        <taxon>Cantharellales</taxon>
        <taxon>Ceratobasidiaceae</taxon>
        <taxon>Rhizoctonia</taxon>
    </lineage>
</organism>
<feature type="compositionally biased region" description="Polar residues" evidence="1">
    <location>
        <begin position="61"/>
        <end position="75"/>
    </location>
</feature>
<dbReference type="EMBL" id="CAJMWW010000092">
    <property type="protein sequence ID" value="CAE6439539.1"/>
    <property type="molecule type" value="Genomic_DNA"/>
</dbReference>
<dbReference type="SUPFAM" id="SSF52540">
    <property type="entry name" value="P-loop containing nucleoside triphosphate hydrolases"/>
    <property type="match status" value="1"/>
</dbReference>
<feature type="compositionally biased region" description="Basic residues" evidence="1">
    <location>
        <begin position="1"/>
        <end position="13"/>
    </location>
</feature>
<evidence type="ECO:0000313" key="4">
    <source>
        <dbReference type="Proteomes" id="UP000663841"/>
    </source>
</evidence>
<dbReference type="Proteomes" id="UP000663841">
    <property type="component" value="Unassembled WGS sequence"/>
</dbReference>
<name>A0A8H3AUH1_9AGAM</name>
<dbReference type="InterPro" id="IPR036638">
    <property type="entry name" value="HLH_DNA-bd_sf"/>
</dbReference>
<sequence length="1498" mass="164553">MSEKKARTRRKTNGKINSAPTKTLLAHFKPTTDSVEPRSKLPLEPIAKPVSKNVFNARVISRTSSFPDTSTTSLTGKRRRAESDSPPTTPARLRSRSPLVIPSSSPPQQRSSSPLILSSSPPRSSGTPSRANSPAPPSSPVVIPSSSSPTVQPHNPTIIVDDDSPLSSPPSSPLTLDDEKTDSDGLGLTTHSFFANARAKAKARGKPILNKGKGELKTGRVVGSQDTPIEIGGEDEGRPKPAVHAFFKPRKAAAGSSGVQGGKGKFKGGVDPPWPTLDSIHAGRSTELIGETIVCPVPKRRVTLSKTSISDEATRAWAEMYKRSQAADDILDLSTTQVDAWAGLRHPRDDGEGIPEEHAKDPAIARFNDPARAFGQPSRSEEILGNGTEVGLIKEWLNKLALKRKEDEEREVREAIEAQQKADEEEKQGQEPGKKRKKDKKEKAHVVIQRDTIVRSVAKPKRRAKPNKNEYDPEMIDDDFINDEDEDPNPVQIQYNMLGNTLVVCGGVGSGKSATIHACAQELGWTVFEIYPGIGKRGIGANGLAGWVGDAGMNHLVNGKANKEEISQSVILLDQVDMWFEQDAQYWSAIHNLVNESRRGIIMTTNDMYAFPDVLPVHRYHEFDQVEPNLASSYLYAQARAALLSQAVGAETEADVLRRLPSRQAFRELYHKTALAPRLPSFAMQDMPLHPHPSQMDRLRDLGRALEEVKFWVIHGRNCQEREDREPLDVREAWDACGYDVVESLGDWSQPKVVKRLGKVDSMNGMRLGQFADTLSWVDAHLERRWGRQLEAAEIDRYAPGPDDQAYYKMIELCKPFKQESFGIAEYCADADIALAALCLARRRLERGGAGGGARLSLKSPIHFSTRWLEEERSEYQDRVLTFLEKYILSEATPQLPRPAVVLDVLPVVHRIVEADNEFEKEAEKGPAQRGGRPRRATVQAQKYIRYLTLHTPDKQAKALALVKETEYRLMGQQIAEKRGNMELHAAGTWAEWIVWYLGRNMAIMSAFSPPVMASDERGSATPARTPTPSEKPRLTSLEYLQLTQRSGRGSITDPSLHVSHPPASPKRGLSPLRVRSPGASQVAYSMIQRVNQLTLAGGKRRDRDDDEAADSLGVGPRPSQALDFNYNMRRHSIAAVPRMRHPRDLSPLTRSPETIPFLPPPAVSGQKRKLEHDNRFPGTMAPPPGIDQGSMLKRRGSAFDPRVPNIYDRRDSIGAAPWLADRRDSTASLYSNTSIASSVGYTTANSSTYSPETQLHNGNKPGQVYAWPDASAAPSQEIPQRSFPSFSETHSNGTAQNFVGINDRMPMQPVAVPSLPTNTNGERRASGSSGSDAPSRRSQGATPEATSQHSVPSSEANASTTANSTSGAGPRRDSVSGSTKETPYSRSPELRVSHKLAERKRRKEMKDLFDELPVDYIGQLKQSYAEVSQELDMARHELEAIRPGSITGHHHPAAPHHPHSHPGYALPYGAYPVSGHYPVQAGGGLPPPPTGAPQPPA</sequence>
<dbReference type="SUPFAM" id="SSF47459">
    <property type="entry name" value="HLH, helix-loop-helix DNA-binding domain"/>
    <property type="match status" value="1"/>
</dbReference>
<dbReference type="GO" id="GO:0046983">
    <property type="term" value="F:protein dimerization activity"/>
    <property type="evidence" value="ECO:0007669"/>
    <property type="project" value="InterPro"/>
</dbReference>
<feature type="compositionally biased region" description="Basic residues" evidence="1">
    <location>
        <begin position="1449"/>
        <end position="1461"/>
    </location>
</feature>
<feature type="region of interest" description="Disordered" evidence="1">
    <location>
        <begin position="1478"/>
        <end position="1498"/>
    </location>
</feature>
<feature type="region of interest" description="Disordered" evidence="1">
    <location>
        <begin position="1012"/>
        <end position="1034"/>
    </location>
</feature>
<feature type="compositionally biased region" description="Pro residues" evidence="1">
    <location>
        <begin position="1486"/>
        <end position="1498"/>
    </location>
</feature>
<feature type="compositionally biased region" description="Low complexity" evidence="1">
    <location>
        <begin position="101"/>
        <end position="133"/>
    </location>
</feature>